<dbReference type="InterPro" id="IPR009297">
    <property type="entry name" value="DUF952"/>
</dbReference>
<dbReference type="Gene3D" id="3.20.170.20">
    <property type="entry name" value="Protein of unknown function DUF952"/>
    <property type="match status" value="1"/>
</dbReference>
<keyword evidence="2" id="KW-1185">Reference proteome</keyword>
<protein>
    <recommendedName>
        <fullName evidence="3">DUF952 domain-containing protein</fullName>
    </recommendedName>
</protein>
<name>A0A2P7Z2D5_9PEZI</name>
<evidence type="ECO:0008006" key="3">
    <source>
        <dbReference type="Google" id="ProtNLM"/>
    </source>
</evidence>
<sequence length="119" mass="13092">MAARSITHVFKILPTDAFATWKSSGTFSGAGIDIKDGYIHLSTASQSGETYNKWFNGQSGLVVAEVDLNKVQDEVKWEPSRGGDLFAHVYGKIPFSAVTRSFEDVNGDLFQKLESEQKS</sequence>
<proteinExistence type="predicted"/>
<gene>
    <name evidence="1" type="ORF">B9Z65_4290</name>
</gene>
<dbReference type="PANTHER" id="PTHR34129">
    <property type="entry name" value="BLR1139 PROTEIN"/>
    <property type="match status" value="1"/>
</dbReference>
<dbReference type="PANTHER" id="PTHR34129:SF1">
    <property type="entry name" value="DUF952 DOMAIN-CONTAINING PROTEIN"/>
    <property type="match status" value="1"/>
</dbReference>
<dbReference type="Proteomes" id="UP000243723">
    <property type="component" value="Unassembled WGS sequence"/>
</dbReference>
<accession>A0A2P7Z2D5</accession>
<reference evidence="1 2" key="1">
    <citation type="submission" date="2017-05" db="EMBL/GenBank/DDBJ databases">
        <title>Draft genome sequence of Elsinoe australis.</title>
        <authorList>
            <person name="Cheng Q."/>
        </authorList>
    </citation>
    <scope>NUCLEOTIDE SEQUENCE [LARGE SCALE GENOMIC DNA]</scope>
    <source>
        <strain evidence="1 2">NL1</strain>
    </source>
</reference>
<evidence type="ECO:0000313" key="1">
    <source>
        <dbReference type="EMBL" id="PSK42376.1"/>
    </source>
</evidence>
<dbReference type="SUPFAM" id="SSF56399">
    <property type="entry name" value="ADP-ribosylation"/>
    <property type="match status" value="1"/>
</dbReference>
<dbReference type="OrthoDB" id="3335358at2759"/>
<evidence type="ECO:0000313" key="2">
    <source>
        <dbReference type="Proteomes" id="UP000243723"/>
    </source>
</evidence>
<dbReference type="EMBL" id="NHZQ01000335">
    <property type="protein sequence ID" value="PSK42376.1"/>
    <property type="molecule type" value="Genomic_DNA"/>
</dbReference>
<dbReference type="AlphaFoldDB" id="A0A2P7Z2D5"/>
<comment type="caution">
    <text evidence="1">The sequence shown here is derived from an EMBL/GenBank/DDBJ whole genome shotgun (WGS) entry which is preliminary data.</text>
</comment>
<organism evidence="1 2">
    <name type="scientific">Elsinoe australis</name>
    <dbReference type="NCBI Taxonomy" id="40998"/>
    <lineage>
        <taxon>Eukaryota</taxon>
        <taxon>Fungi</taxon>
        <taxon>Dikarya</taxon>
        <taxon>Ascomycota</taxon>
        <taxon>Pezizomycotina</taxon>
        <taxon>Dothideomycetes</taxon>
        <taxon>Dothideomycetidae</taxon>
        <taxon>Myriangiales</taxon>
        <taxon>Elsinoaceae</taxon>
        <taxon>Elsinoe</taxon>
    </lineage>
</organism>
<dbReference type="Pfam" id="PF06108">
    <property type="entry name" value="DUF952"/>
    <property type="match status" value="1"/>
</dbReference>